<accession>A0A3G8WJX9</accession>
<dbReference type="RefSeq" id="WP_124785686.1">
    <property type="nucleotide sequence ID" value="NZ_CP034172.1"/>
</dbReference>
<dbReference type="GO" id="GO:0003677">
    <property type="term" value="F:DNA binding"/>
    <property type="evidence" value="ECO:0007669"/>
    <property type="project" value="InterPro"/>
</dbReference>
<geneLocation type="plasmid" evidence="3">
    <name>unnamed</name>
</geneLocation>
<organism evidence="3 4">
    <name type="scientific">Chryseobacterium taklimakanense</name>
    <dbReference type="NCBI Taxonomy" id="536441"/>
    <lineage>
        <taxon>Bacteria</taxon>
        <taxon>Pseudomonadati</taxon>
        <taxon>Bacteroidota</taxon>
        <taxon>Flavobacteriia</taxon>
        <taxon>Flavobacteriales</taxon>
        <taxon>Weeksellaceae</taxon>
        <taxon>Chryseobacterium group</taxon>
        <taxon>Chryseobacterium</taxon>
    </lineage>
</organism>
<evidence type="ECO:0000259" key="2">
    <source>
        <dbReference type="Pfam" id="PF04545"/>
    </source>
</evidence>
<dbReference type="Pfam" id="PF04545">
    <property type="entry name" value="Sigma70_r4"/>
    <property type="match status" value="1"/>
</dbReference>
<evidence type="ECO:0000313" key="4">
    <source>
        <dbReference type="Proteomes" id="UP000282297"/>
    </source>
</evidence>
<keyword evidence="3" id="KW-0614">Plasmid</keyword>
<dbReference type="Pfam" id="PF03118">
    <property type="entry name" value="RNA_pol_A_CTD"/>
    <property type="match status" value="1"/>
</dbReference>
<dbReference type="Gene3D" id="1.20.140.160">
    <property type="match status" value="1"/>
</dbReference>
<gene>
    <name evidence="3" type="ORF">EIH08_12435</name>
</gene>
<dbReference type="AlphaFoldDB" id="A0A3G8WJX9"/>
<sequence>MQETTKILEIEPSRTLEVLVANKLNLDTRSCTFILKNASLVERIINEQPIRLKEFCNNIGISRNVFNKYFIETKIISFFQTTTNKGIVYIFANEFWDNYEKADFKFLEYSDAINLDFSLLNDSLQLIIHISYLFNIITPRHQEILLMHYIHKKSLHDISYEYNLSKDRVSQIVFDFQKRLNKHLKNTLRQVNYSKKHFNELHTKVKILEHQLNVKPEIPKEPRNPMLDKFIDDIEFSLSNRTINSLKGSNILTIEDLIRLNKKDLWKFRNLGSKSIKEIDEFVFSNNLNFGYED</sequence>
<protein>
    <recommendedName>
        <fullName evidence="5">RNA polymerase alpha subunit C-terminal domain-containing protein</fullName>
    </recommendedName>
</protein>
<dbReference type="InterPro" id="IPR007630">
    <property type="entry name" value="RNA_pol_sigma70_r4"/>
</dbReference>
<feature type="domain" description="RNA polymerase sigma-70 region 4" evidence="2">
    <location>
        <begin position="137"/>
        <end position="174"/>
    </location>
</feature>
<dbReference type="GO" id="GO:0003700">
    <property type="term" value="F:DNA-binding transcription factor activity"/>
    <property type="evidence" value="ECO:0007669"/>
    <property type="project" value="InterPro"/>
</dbReference>
<dbReference type="GO" id="GO:0006352">
    <property type="term" value="P:DNA-templated transcription initiation"/>
    <property type="evidence" value="ECO:0007669"/>
    <property type="project" value="InterPro"/>
</dbReference>
<dbReference type="SUPFAM" id="SSF88659">
    <property type="entry name" value="Sigma3 and sigma4 domains of RNA polymerase sigma factors"/>
    <property type="match status" value="1"/>
</dbReference>
<dbReference type="EMBL" id="CP034172">
    <property type="protein sequence ID" value="AZI21512.1"/>
    <property type="molecule type" value="Genomic_DNA"/>
</dbReference>
<dbReference type="InterPro" id="IPR011260">
    <property type="entry name" value="RNAP_asu_C"/>
</dbReference>
<evidence type="ECO:0008006" key="5">
    <source>
        <dbReference type="Google" id="ProtNLM"/>
    </source>
</evidence>
<dbReference type="SUPFAM" id="SSF47789">
    <property type="entry name" value="C-terminal domain of RNA polymerase alpha subunit"/>
    <property type="match status" value="1"/>
</dbReference>
<proteinExistence type="predicted"/>
<dbReference type="Proteomes" id="UP000282297">
    <property type="component" value="Plasmid unnamed"/>
</dbReference>
<reference evidence="4" key="1">
    <citation type="submission" date="2018-11" db="EMBL/GenBank/DDBJ databases">
        <title>Proposal to divide the Flavobacteriaceae and reorganize its genera based on Amino Acid Identity values calculated from whole genome sequences.</title>
        <authorList>
            <person name="Nicholson A.C."/>
            <person name="Gulvik C.A."/>
            <person name="Whitney A.M."/>
            <person name="Humrighouse B.W."/>
            <person name="Bell M."/>
            <person name="Holmes B."/>
            <person name="Steigerwalt A.B."/>
            <person name="Villarma A."/>
            <person name="Sheth M."/>
            <person name="Batra D."/>
            <person name="Pryor J."/>
            <person name="Bernardet J.-F."/>
            <person name="Hugo C."/>
            <person name="Kampfer P."/>
            <person name="Newman J.D."/>
            <person name="McQuiston J.R."/>
        </authorList>
    </citation>
    <scope>NUCLEOTIDE SEQUENCE [LARGE SCALE GENOMIC DNA]</scope>
    <source>
        <strain evidence="4">H4753</strain>
        <plasmid evidence="4">unnamed</plasmid>
    </source>
</reference>
<dbReference type="InterPro" id="IPR013324">
    <property type="entry name" value="RNA_pol_sigma_r3/r4-like"/>
</dbReference>
<dbReference type="GO" id="GO:0003899">
    <property type="term" value="F:DNA-directed RNA polymerase activity"/>
    <property type="evidence" value="ECO:0007669"/>
    <property type="project" value="InterPro"/>
</dbReference>
<dbReference type="Gene3D" id="1.10.150.20">
    <property type="entry name" value="5' to 3' exonuclease, C-terminal subdomain"/>
    <property type="match status" value="1"/>
</dbReference>
<feature type="domain" description="RNA polymerase alpha subunit C-terminal" evidence="1">
    <location>
        <begin position="222"/>
        <end position="281"/>
    </location>
</feature>
<evidence type="ECO:0000259" key="1">
    <source>
        <dbReference type="Pfam" id="PF03118"/>
    </source>
</evidence>
<name>A0A3G8WJX9_9FLAO</name>
<evidence type="ECO:0000313" key="3">
    <source>
        <dbReference type="EMBL" id="AZI21512.1"/>
    </source>
</evidence>